<feature type="transmembrane region" description="Helical" evidence="2">
    <location>
        <begin position="178"/>
        <end position="200"/>
    </location>
</feature>
<accession>A0A0L0G5S2</accession>
<feature type="transmembrane region" description="Helical" evidence="2">
    <location>
        <begin position="136"/>
        <end position="158"/>
    </location>
</feature>
<dbReference type="GeneID" id="25903902"/>
<dbReference type="Proteomes" id="UP000054560">
    <property type="component" value="Unassembled WGS sequence"/>
</dbReference>
<evidence type="ECO:0000313" key="3">
    <source>
        <dbReference type="EMBL" id="KNC84382.1"/>
    </source>
</evidence>
<name>A0A0L0G5S2_9EUKA</name>
<proteinExistence type="predicted"/>
<keyword evidence="2" id="KW-0472">Membrane</keyword>
<dbReference type="AlphaFoldDB" id="A0A0L0G5S2"/>
<evidence type="ECO:0000256" key="2">
    <source>
        <dbReference type="SAM" id="Phobius"/>
    </source>
</evidence>
<evidence type="ECO:0000256" key="1">
    <source>
        <dbReference type="SAM" id="MobiDB-lite"/>
    </source>
</evidence>
<feature type="transmembrane region" description="Helical" evidence="2">
    <location>
        <begin position="212"/>
        <end position="241"/>
    </location>
</feature>
<evidence type="ECO:0000313" key="4">
    <source>
        <dbReference type="Proteomes" id="UP000054560"/>
    </source>
</evidence>
<feature type="region of interest" description="Disordered" evidence="1">
    <location>
        <begin position="1"/>
        <end position="34"/>
    </location>
</feature>
<sequence length="281" mass="31441">MSNVRLNSSFRGRPQSIQPTRSQPRMLRSSSTMNSQVEFGDMGRQDINNGPQMEYDETTMGEHQSFGGRDEDMQSMAAFSANESILPNQTQMMMMQPPRIPGQYISHQGGRLRPTLTDKTARDDCFIKFFLSTRQFIETLGVIISFAVSIFIDLGNVYAQKKETENVFDPAEDNDNPYLIYAVIANVYGIFLLLVSALVGKMFGNTLAKKHYCVAVMYFIITALYLAIVVVQAATAVIFFLDVVKPYMDKLDLMNSGSEDTMLGNATDVNNTFLESNSTSL</sequence>
<gene>
    <name evidence="3" type="ORF">SARC_03398</name>
</gene>
<dbReference type="RefSeq" id="XP_014158284.1">
    <property type="nucleotide sequence ID" value="XM_014302809.1"/>
</dbReference>
<keyword evidence="2" id="KW-0812">Transmembrane</keyword>
<organism evidence="3 4">
    <name type="scientific">Sphaeroforma arctica JP610</name>
    <dbReference type="NCBI Taxonomy" id="667725"/>
    <lineage>
        <taxon>Eukaryota</taxon>
        <taxon>Ichthyosporea</taxon>
        <taxon>Ichthyophonida</taxon>
        <taxon>Sphaeroforma</taxon>
    </lineage>
</organism>
<reference evidence="3 4" key="1">
    <citation type="submission" date="2011-02" db="EMBL/GenBank/DDBJ databases">
        <title>The Genome Sequence of Sphaeroforma arctica JP610.</title>
        <authorList>
            <consortium name="The Broad Institute Genome Sequencing Platform"/>
            <person name="Russ C."/>
            <person name="Cuomo C."/>
            <person name="Young S.K."/>
            <person name="Zeng Q."/>
            <person name="Gargeya S."/>
            <person name="Alvarado L."/>
            <person name="Berlin A."/>
            <person name="Chapman S.B."/>
            <person name="Chen Z."/>
            <person name="Freedman E."/>
            <person name="Gellesch M."/>
            <person name="Goldberg J."/>
            <person name="Griggs A."/>
            <person name="Gujja S."/>
            <person name="Heilman E."/>
            <person name="Heiman D."/>
            <person name="Howarth C."/>
            <person name="Mehta T."/>
            <person name="Neiman D."/>
            <person name="Pearson M."/>
            <person name="Roberts A."/>
            <person name="Saif S."/>
            <person name="Shea T."/>
            <person name="Shenoy N."/>
            <person name="Sisk P."/>
            <person name="Stolte C."/>
            <person name="Sykes S."/>
            <person name="White J."/>
            <person name="Yandava C."/>
            <person name="Burger G."/>
            <person name="Gray M.W."/>
            <person name="Holland P.W.H."/>
            <person name="King N."/>
            <person name="Lang F.B.F."/>
            <person name="Roger A.J."/>
            <person name="Ruiz-Trillo I."/>
            <person name="Haas B."/>
            <person name="Nusbaum C."/>
            <person name="Birren B."/>
        </authorList>
    </citation>
    <scope>NUCLEOTIDE SEQUENCE [LARGE SCALE GENOMIC DNA]</scope>
    <source>
        <strain evidence="3 4">JP610</strain>
    </source>
</reference>
<protein>
    <submittedName>
        <fullName evidence="3">Uncharacterized protein</fullName>
    </submittedName>
</protein>
<dbReference type="EMBL" id="KQ241768">
    <property type="protein sequence ID" value="KNC84382.1"/>
    <property type="molecule type" value="Genomic_DNA"/>
</dbReference>
<keyword evidence="2" id="KW-1133">Transmembrane helix</keyword>
<keyword evidence="4" id="KW-1185">Reference proteome</keyword>